<dbReference type="EMBL" id="UXSR01002372">
    <property type="protein sequence ID" value="VDD78812.1"/>
    <property type="molecule type" value="Genomic_DNA"/>
</dbReference>
<reference evidence="1 2" key="1">
    <citation type="submission" date="2018-10" db="EMBL/GenBank/DDBJ databases">
        <authorList>
            <consortium name="Pathogen Informatics"/>
        </authorList>
    </citation>
    <scope>NUCLEOTIDE SEQUENCE [LARGE SCALE GENOMIC DNA]</scope>
</reference>
<organism evidence="1 2">
    <name type="scientific">Mesocestoides corti</name>
    <name type="common">Flatworm</name>
    <dbReference type="NCBI Taxonomy" id="53468"/>
    <lineage>
        <taxon>Eukaryota</taxon>
        <taxon>Metazoa</taxon>
        <taxon>Spiralia</taxon>
        <taxon>Lophotrochozoa</taxon>
        <taxon>Platyhelminthes</taxon>
        <taxon>Cestoda</taxon>
        <taxon>Eucestoda</taxon>
        <taxon>Cyclophyllidea</taxon>
        <taxon>Mesocestoididae</taxon>
        <taxon>Mesocestoides</taxon>
    </lineage>
</organism>
<dbReference type="Proteomes" id="UP000267029">
    <property type="component" value="Unassembled WGS sequence"/>
</dbReference>
<evidence type="ECO:0000313" key="1">
    <source>
        <dbReference type="EMBL" id="VDD78812.1"/>
    </source>
</evidence>
<name>A0A0R3UD16_MESCO</name>
<accession>A0A0R3UD16</accession>
<evidence type="ECO:0000313" key="2">
    <source>
        <dbReference type="Proteomes" id="UP000267029"/>
    </source>
</evidence>
<sequence>MTDLSKFMSERLRVSNCAVRHFGAEELPLSLETCIDEVITWASQAANPPLAILAQRFLRSVLTLSSYEVGCLQEC</sequence>
<proteinExistence type="predicted"/>
<protein>
    <submittedName>
        <fullName evidence="1">Uncharacterized protein</fullName>
    </submittedName>
</protein>
<gene>
    <name evidence="1" type="ORF">MCOS_LOCUS4815</name>
</gene>
<keyword evidence="2" id="KW-1185">Reference proteome</keyword>
<dbReference type="AlphaFoldDB" id="A0A0R3UD16"/>